<name>A0A165JUQ4_EXIGL</name>
<keyword evidence="3" id="KW-1185">Reference proteome</keyword>
<dbReference type="GO" id="GO:0005524">
    <property type="term" value="F:ATP binding"/>
    <property type="evidence" value="ECO:0007669"/>
    <property type="project" value="InterPro"/>
</dbReference>
<dbReference type="AlphaFoldDB" id="A0A165JUQ4"/>
<evidence type="ECO:0000313" key="3">
    <source>
        <dbReference type="Proteomes" id="UP000077266"/>
    </source>
</evidence>
<proteinExistence type="predicted"/>
<reference evidence="2 3" key="1">
    <citation type="journal article" date="2016" name="Mol. Biol. Evol.">
        <title>Comparative Genomics of Early-Diverging Mushroom-Forming Fungi Provides Insights into the Origins of Lignocellulose Decay Capabilities.</title>
        <authorList>
            <person name="Nagy L.G."/>
            <person name="Riley R."/>
            <person name="Tritt A."/>
            <person name="Adam C."/>
            <person name="Daum C."/>
            <person name="Floudas D."/>
            <person name="Sun H."/>
            <person name="Yadav J.S."/>
            <person name="Pangilinan J."/>
            <person name="Larsson K.H."/>
            <person name="Matsuura K."/>
            <person name="Barry K."/>
            <person name="Labutti K."/>
            <person name="Kuo R."/>
            <person name="Ohm R.A."/>
            <person name="Bhattacharya S.S."/>
            <person name="Shirouzu T."/>
            <person name="Yoshinaga Y."/>
            <person name="Martin F.M."/>
            <person name="Grigoriev I.V."/>
            <person name="Hibbett D.S."/>
        </authorList>
    </citation>
    <scope>NUCLEOTIDE SEQUENCE [LARGE SCALE GENOMIC DNA]</scope>
    <source>
        <strain evidence="2 3">HHB12029</strain>
    </source>
</reference>
<dbReference type="Pfam" id="PF00069">
    <property type="entry name" value="Pkinase"/>
    <property type="match status" value="1"/>
</dbReference>
<dbReference type="InterPro" id="IPR011009">
    <property type="entry name" value="Kinase-like_dom_sf"/>
</dbReference>
<dbReference type="EMBL" id="KV425958">
    <property type="protein sequence ID" value="KZV95358.1"/>
    <property type="molecule type" value="Genomic_DNA"/>
</dbReference>
<keyword evidence="2" id="KW-0418">Kinase</keyword>
<dbReference type="InterPro" id="IPR051681">
    <property type="entry name" value="Ser/Thr_Kinases-Pseudokinases"/>
</dbReference>
<dbReference type="OrthoDB" id="4062651at2759"/>
<dbReference type="PANTHER" id="PTHR44329">
    <property type="entry name" value="SERINE/THREONINE-PROTEIN KINASE TNNI3K-RELATED"/>
    <property type="match status" value="1"/>
</dbReference>
<evidence type="ECO:0000259" key="1">
    <source>
        <dbReference type="PROSITE" id="PS50011"/>
    </source>
</evidence>
<dbReference type="Gene3D" id="1.10.510.10">
    <property type="entry name" value="Transferase(Phosphotransferase) domain 1"/>
    <property type="match status" value="1"/>
</dbReference>
<feature type="non-terminal residue" evidence="2">
    <location>
        <position position="1"/>
    </location>
</feature>
<sequence>EVASALCYLHELPRPIVHGDVHPRNILISAAGSALLSDFGASRYADEADDPNVSVGTAAYRAPELLRSDTECRTSATDVFAFAMLMVETWSGQIPLPYLQTDRATIIGIWGGQRPQRCQITDPRFPTQEWNLLTTAWAADPGQRPSMRFISLSLTRWLLKYPGC</sequence>
<dbReference type="SMART" id="SM00220">
    <property type="entry name" value="S_TKc"/>
    <property type="match status" value="1"/>
</dbReference>
<dbReference type="SUPFAM" id="SSF56112">
    <property type="entry name" value="Protein kinase-like (PK-like)"/>
    <property type="match status" value="1"/>
</dbReference>
<dbReference type="InterPro" id="IPR000719">
    <property type="entry name" value="Prot_kinase_dom"/>
</dbReference>
<dbReference type="GO" id="GO:0004674">
    <property type="term" value="F:protein serine/threonine kinase activity"/>
    <property type="evidence" value="ECO:0007669"/>
    <property type="project" value="TreeGrafter"/>
</dbReference>
<protein>
    <submittedName>
        <fullName evidence="2">Kinase-like protein</fullName>
    </submittedName>
</protein>
<dbReference type="PROSITE" id="PS50011">
    <property type="entry name" value="PROTEIN_KINASE_DOM"/>
    <property type="match status" value="1"/>
</dbReference>
<evidence type="ECO:0000313" key="2">
    <source>
        <dbReference type="EMBL" id="KZV95358.1"/>
    </source>
</evidence>
<keyword evidence="2" id="KW-0808">Transferase</keyword>
<organism evidence="2 3">
    <name type="scientific">Exidia glandulosa HHB12029</name>
    <dbReference type="NCBI Taxonomy" id="1314781"/>
    <lineage>
        <taxon>Eukaryota</taxon>
        <taxon>Fungi</taxon>
        <taxon>Dikarya</taxon>
        <taxon>Basidiomycota</taxon>
        <taxon>Agaricomycotina</taxon>
        <taxon>Agaricomycetes</taxon>
        <taxon>Auriculariales</taxon>
        <taxon>Exidiaceae</taxon>
        <taxon>Exidia</taxon>
    </lineage>
</organism>
<dbReference type="Proteomes" id="UP000077266">
    <property type="component" value="Unassembled WGS sequence"/>
</dbReference>
<gene>
    <name evidence="2" type="ORF">EXIGLDRAFT_610689</name>
</gene>
<dbReference type="InParanoid" id="A0A165JUQ4"/>
<accession>A0A165JUQ4</accession>
<feature type="domain" description="Protein kinase" evidence="1">
    <location>
        <begin position="1"/>
        <end position="158"/>
    </location>
</feature>